<name>A0A8E2JS72_9PEZI</name>
<protein>
    <submittedName>
        <fullName evidence="2">Uncharacterized protein</fullName>
    </submittedName>
</protein>
<feature type="compositionally biased region" description="Basic and acidic residues" evidence="1">
    <location>
        <begin position="188"/>
        <end position="212"/>
    </location>
</feature>
<dbReference type="OrthoDB" id="422106at2759"/>
<reference evidence="2 3" key="1">
    <citation type="journal article" date="2016" name="Nat. Commun.">
        <title>Ectomycorrhizal ecology is imprinted in the genome of the dominant symbiotic fungus Cenococcum geophilum.</title>
        <authorList>
            <consortium name="DOE Joint Genome Institute"/>
            <person name="Peter M."/>
            <person name="Kohler A."/>
            <person name="Ohm R.A."/>
            <person name="Kuo A."/>
            <person name="Krutzmann J."/>
            <person name="Morin E."/>
            <person name="Arend M."/>
            <person name="Barry K.W."/>
            <person name="Binder M."/>
            <person name="Choi C."/>
            <person name="Clum A."/>
            <person name="Copeland A."/>
            <person name="Grisel N."/>
            <person name="Haridas S."/>
            <person name="Kipfer T."/>
            <person name="LaButti K."/>
            <person name="Lindquist E."/>
            <person name="Lipzen A."/>
            <person name="Maire R."/>
            <person name="Meier B."/>
            <person name="Mihaltcheva S."/>
            <person name="Molinier V."/>
            <person name="Murat C."/>
            <person name="Poggeler S."/>
            <person name="Quandt C.A."/>
            <person name="Sperisen C."/>
            <person name="Tritt A."/>
            <person name="Tisserant E."/>
            <person name="Crous P.W."/>
            <person name="Henrissat B."/>
            <person name="Nehls U."/>
            <person name="Egli S."/>
            <person name="Spatafora J.W."/>
            <person name="Grigoriev I.V."/>
            <person name="Martin F.M."/>
        </authorList>
    </citation>
    <scope>NUCLEOTIDE SEQUENCE [LARGE SCALE GENOMIC DNA]</scope>
    <source>
        <strain evidence="2 3">CBS 207.34</strain>
    </source>
</reference>
<keyword evidence="3" id="KW-1185">Reference proteome</keyword>
<sequence>MDTDMDIDMDIDLDVDPEIAQLEAEAMRIDAETSAFQQQSNSNNTATDTTQSAANSVPEKVNIQGLDNLTTADVKYFASEYFPLDQFVRIEWINDTSANVTYETPDAAAAALDAFTDTEALGQSYIPPLQERNAKKLSTHPNAELKIRQATTKDVKAPRAHEASRFYLLNPDQDPRERKRLTRGRGGRPRDDRGDYRRRRFDDQEHRRRRDEDDNVAFDVSMYDDDAGSSIPNGSRNGSRLGRRGSQSSITSSSESGRQKRVRFRARKDDLFANRKSDGRLRDRSASPDPDGDGRMGFEEDENSIRRRIRQRSLTPPSIRRERKSSAQDNSARELFPAQRTPSALLSPPASNEIELFPKKPSPAKRPKELFPHKTSISNHRRTDAFDAAAETADLFATGMAAPFKNGPGEPRSRDLADRISKKSSSYGRLNAWPDSPAIDEQAVEPDEITVRGSAQAEQVPGFSIRGAAQTAESTAKELFPLKAGANFGKELFAEKIKGRGGPRRKAEDMFF</sequence>
<dbReference type="InterPro" id="IPR019416">
    <property type="entry name" value="NCBP3"/>
</dbReference>
<gene>
    <name evidence="2" type="ORF">AOQ84DRAFT_365130</name>
</gene>
<dbReference type="Proteomes" id="UP000250140">
    <property type="component" value="Unassembled WGS sequence"/>
</dbReference>
<feature type="compositionally biased region" description="Polar residues" evidence="1">
    <location>
        <begin position="34"/>
        <end position="55"/>
    </location>
</feature>
<feature type="compositionally biased region" description="Basic and acidic residues" evidence="1">
    <location>
        <begin position="267"/>
        <end position="298"/>
    </location>
</feature>
<feature type="compositionally biased region" description="Low complexity" evidence="1">
    <location>
        <begin position="234"/>
        <end position="256"/>
    </location>
</feature>
<proteinExistence type="predicted"/>
<feature type="compositionally biased region" description="Basic and acidic residues" evidence="1">
    <location>
        <begin position="150"/>
        <end position="164"/>
    </location>
</feature>
<evidence type="ECO:0000313" key="2">
    <source>
        <dbReference type="EMBL" id="OCL07234.1"/>
    </source>
</evidence>
<dbReference type="PANTHER" id="PTHR16291">
    <property type="entry name" value="NUCLEAR CAP-BINDING PROTEIN SUBUNIT 3"/>
    <property type="match status" value="1"/>
</dbReference>
<dbReference type="GO" id="GO:0000340">
    <property type="term" value="F:RNA 7-methylguanosine cap binding"/>
    <property type="evidence" value="ECO:0007669"/>
    <property type="project" value="InterPro"/>
</dbReference>
<feature type="region of interest" description="Disordered" evidence="1">
    <location>
        <begin position="150"/>
        <end position="370"/>
    </location>
</feature>
<feature type="compositionally biased region" description="Basic residues" evidence="1">
    <location>
        <begin position="178"/>
        <end position="187"/>
    </location>
</feature>
<dbReference type="PANTHER" id="PTHR16291:SF0">
    <property type="entry name" value="NUCLEAR CAP-BINDING PROTEIN SUBUNIT 3"/>
    <property type="match status" value="1"/>
</dbReference>
<dbReference type="Pfam" id="PF10309">
    <property type="entry name" value="NCBP3"/>
    <property type="match status" value="1"/>
</dbReference>
<organism evidence="2 3">
    <name type="scientific">Glonium stellatum</name>
    <dbReference type="NCBI Taxonomy" id="574774"/>
    <lineage>
        <taxon>Eukaryota</taxon>
        <taxon>Fungi</taxon>
        <taxon>Dikarya</taxon>
        <taxon>Ascomycota</taxon>
        <taxon>Pezizomycotina</taxon>
        <taxon>Dothideomycetes</taxon>
        <taxon>Pleosporomycetidae</taxon>
        <taxon>Gloniales</taxon>
        <taxon>Gloniaceae</taxon>
        <taxon>Glonium</taxon>
    </lineage>
</organism>
<dbReference type="GO" id="GO:0005634">
    <property type="term" value="C:nucleus"/>
    <property type="evidence" value="ECO:0007669"/>
    <property type="project" value="TreeGrafter"/>
</dbReference>
<accession>A0A8E2JS72</accession>
<evidence type="ECO:0000313" key="3">
    <source>
        <dbReference type="Proteomes" id="UP000250140"/>
    </source>
</evidence>
<dbReference type="EMBL" id="KV749910">
    <property type="protein sequence ID" value="OCL07234.1"/>
    <property type="molecule type" value="Genomic_DNA"/>
</dbReference>
<evidence type="ECO:0000256" key="1">
    <source>
        <dbReference type="SAM" id="MobiDB-lite"/>
    </source>
</evidence>
<feature type="region of interest" description="Disordered" evidence="1">
    <location>
        <begin position="33"/>
        <end position="56"/>
    </location>
</feature>
<dbReference type="AlphaFoldDB" id="A0A8E2JS72"/>
<dbReference type="GO" id="GO:0003729">
    <property type="term" value="F:mRNA binding"/>
    <property type="evidence" value="ECO:0007669"/>
    <property type="project" value="InterPro"/>
</dbReference>